<dbReference type="RefSeq" id="WP_260902359.1">
    <property type="nucleotide sequence ID" value="NZ_JAOCZP010000002.1"/>
</dbReference>
<evidence type="ECO:0000313" key="2">
    <source>
        <dbReference type="Proteomes" id="UP001320831"/>
    </source>
</evidence>
<reference evidence="1 2" key="1">
    <citation type="submission" date="2022-09" db="EMBL/GenBank/DDBJ databases">
        <title>Chelativorans salina sp. nov., a novel slightly halophilic bacterium isolated from a saline lake sediment enrichment.</title>
        <authorList>
            <person name="Gao L."/>
            <person name="Fang B.-Z."/>
            <person name="Li W.-J."/>
        </authorList>
    </citation>
    <scope>NUCLEOTIDE SEQUENCE [LARGE SCALE GENOMIC DNA]</scope>
    <source>
        <strain evidence="1 2">EGI FJ00035</strain>
    </source>
</reference>
<comment type="caution">
    <text evidence="1">The sequence shown here is derived from an EMBL/GenBank/DDBJ whole genome shotgun (WGS) entry which is preliminary data.</text>
</comment>
<gene>
    <name evidence="1" type="ORF">N5A92_06280</name>
</gene>
<accession>A0ABT2LJB1</accession>
<protein>
    <submittedName>
        <fullName evidence="1">Uncharacterized protein</fullName>
    </submittedName>
</protein>
<proteinExistence type="predicted"/>
<evidence type="ECO:0000313" key="1">
    <source>
        <dbReference type="EMBL" id="MCT7374640.1"/>
    </source>
</evidence>
<dbReference type="Proteomes" id="UP001320831">
    <property type="component" value="Unassembled WGS sequence"/>
</dbReference>
<keyword evidence="2" id="KW-1185">Reference proteome</keyword>
<organism evidence="1 2">
    <name type="scientific">Chelativorans salis</name>
    <dbReference type="NCBI Taxonomy" id="2978478"/>
    <lineage>
        <taxon>Bacteria</taxon>
        <taxon>Pseudomonadati</taxon>
        <taxon>Pseudomonadota</taxon>
        <taxon>Alphaproteobacteria</taxon>
        <taxon>Hyphomicrobiales</taxon>
        <taxon>Phyllobacteriaceae</taxon>
        <taxon>Chelativorans</taxon>
    </lineage>
</organism>
<sequence length="41" mass="4010">MTMMPIDTIAIPTAIQPAGSASFETATLGSGTIAAAAMAVK</sequence>
<dbReference type="EMBL" id="JAOCZP010000002">
    <property type="protein sequence ID" value="MCT7374640.1"/>
    <property type="molecule type" value="Genomic_DNA"/>
</dbReference>
<name>A0ABT2LJB1_9HYPH</name>